<dbReference type="InterPro" id="IPR050793">
    <property type="entry name" value="CMP-NeuNAc_synthase"/>
</dbReference>
<dbReference type="Proteomes" id="UP000248584">
    <property type="component" value="Unassembled WGS sequence"/>
</dbReference>
<dbReference type="EMBL" id="QKZR01000004">
    <property type="protein sequence ID" value="PZX39195.1"/>
    <property type="molecule type" value="Genomic_DNA"/>
</dbReference>
<gene>
    <name evidence="1" type="ORF">LX97_02561</name>
</gene>
<accession>A0ABX5PWU7</accession>
<keyword evidence="2" id="KW-1185">Reference proteome</keyword>
<dbReference type="RefSeq" id="WP_015364170.1">
    <property type="nucleotide sequence ID" value="NZ_QKZR01000004.1"/>
</dbReference>
<keyword evidence="1" id="KW-0808">Transferase</keyword>
<keyword evidence="1" id="KW-0548">Nucleotidyltransferase</keyword>
<organism evidence="1 2">
    <name type="scientific">Nonlabens dokdonensis</name>
    <dbReference type="NCBI Taxonomy" id="328515"/>
    <lineage>
        <taxon>Bacteria</taxon>
        <taxon>Pseudomonadati</taxon>
        <taxon>Bacteroidota</taxon>
        <taxon>Flavobacteriia</taxon>
        <taxon>Flavobacteriales</taxon>
        <taxon>Flavobacteriaceae</taxon>
        <taxon>Nonlabens</taxon>
    </lineage>
</organism>
<proteinExistence type="predicted"/>
<dbReference type="PANTHER" id="PTHR21485">
    <property type="entry name" value="HAD SUPERFAMILY MEMBERS CMAS AND KDSC"/>
    <property type="match status" value="1"/>
</dbReference>
<comment type="caution">
    <text evidence="1">The sequence shown here is derived from an EMBL/GenBank/DDBJ whole genome shotgun (WGS) entry which is preliminary data.</text>
</comment>
<dbReference type="GO" id="GO:0016779">
    <property type="term" value="F:nucleotidyltransferase activity"/>
    <property type="evidence" value="ECO:0007669"/>
    <property type="project" value="UniProtKB-KW"/>
</dbReference>
<dbReference type="CDD" id="cd02513">
    <property type="entry name" value="CMP-NeuAc_Synthase"/>
    <property type="match status" value="1"/>
</dbReference>
<dbReference type="InterPro" id="IPR029044">
    <property type="entry name" value="Nucleotide-diphossugar_trans"/>
</dbReference>
<protein>
    <submittedName>
        <fullName evidence="1">N-acylneuraminate cytidylyltransferase</fullName>
    </submittedName>
</protein>
<dbReference type="SUPFAM" id="SSF53448">
    <property type="entry name" value="Nucleotide-diphospho-sugar transferases"/>
    <property type="match status" value="1"/>
</dbReference>
<sequence length="231" mass="26382">MILVVIPARGGSKGIPKKNIKSLNNKPLIYYTIEAARSCFNDDQICVSTDSEEIIDVVEKTGLRVPFIRPSELATDTATSESMLRHAINFYESKGQIVEHVVLLQPTSPLRNGEHIKQALSLYMKSNKDVEMLASVKKTDANPYYVLVEENSMGYLEKCMQSTSTRRQDLPAVYEYNGAIYIYNVKALKQKALIDFQNIIKFEMDNKYSADIDDPLDWKWIEFLLNQENDI</sequence>
<dbReference type="Pfam" id="PF02348">
    <property type="entry name" value="CTP_transf_3"/>
    <property type="match status" value="1"/>
</dbReference>
<reference evidence="1 2" key="1">
    <citation type="submission" date="2018-06" db="EMBL/GenBank/DDBJ databases">
        <title>Genomic Encyclopedia of Archaeal and Bacterial Type Strains, Phase II (KMG-II): from individual species to whole genera.</title>
        <authorList>
            <person name="Goeker M."/>
        </authorList>
    </citation>
    <scope>NUCLEOTIDE SEQUENCE [LARGE SCALE GENOMIC DNA]</scope>
    <source>
        <strain evidence="1 2">DSM 17205</strain>
    </source>
</reference>
<dbReference type="Gene3D" id="3.90.550.10">
    <property type="entry name" value="Spore Coat Polysaccharide Biosynthesis Protein SpsA, Chain A"/>
    <property type="match status" value="1"/>
</dbReference>
<evidence type="ECO:0000313" key="2">
    <source>
        <dbReference type="Proteomes" id="UP000248584"/>
    </source>
</evidence>
<dbReference type="InterPro" id="IPR003329">
    <property type="entry name" value="Cytidylyl_trans"/>
</dbReference>
<evidence type="ECO:0000313" key="1">
    <source>
        <dbReference type="EMBL" id="PZX39195.1"/>
    </source>
</evidence>
<name>A0ABX5PWU7_9FLAO</name>
<dbReference type="PANTHER" id="PTHR21485:SF6">
    <property type="entry name" value="N-ACYLNEURAMINATE CYTIDYLYLTRANSFERASE-RELATED"/>
    <property type="match status" value="1"/>
</dbReference>